<evidence type="ECO:0000259" key="1">
    <source>
        <dbReference type="Pfam" id="PF12697"/>
    </source>
</evidence>
<dbReference type="PANTHER" id="PTHR43194:SF2">
    <property type="entry name" value="PEROXISOMAL MEMBRANE PROTEIN LPX1"/>
    <property type="match status" value="1"/>
</dbReference>
<comment type="caution">
    <text evidence="2">The sequence shown here is derived from an EMBL/GenBank/DDBJ whole genome shotgun (WGS) entry which is preliminary data.</text>
</comment>
<dbReference type="Pfam" id="PF12697">
    <property type="entry name" value="Abhydrolase_6"/>
    <property type="match status" value="1"/>
</dbReference>
<feature type="domain" description="AB hydrolase-1" evidence="1">
    <location>
        <begin position="18"/>
        <end position="249"/>
    </location>
</feature>
<sequence length="261" mass="28634">MLEVIEKGSSTESHPTPLLFVHGGCLSAWCWDEHFLDFFAAQGFRTVALSWRGHGQSTSGKPLSKCSIADYVDDTRVVADDLGGQPVLIGHSTGGFVVQKYLEIRRAPAGVLLASTPPRGILGTSMSVWFRHPWTAMRANTFGESHEIFNTPKLAREFLFCSHTPEPIVEAGAMRAEPDSMRAVFLDQVFRLPKPQRITTPLLVLGGEDDGLISNDQVHATAGAYRTDAELFPKMGHMMMTEPGWAAVAERILTWLGARGL</sequence>
<proteinExistence type="predicted"/>
<protein>
    <submittedName>
        <fullName evidence="2">Pimeloyl-ACP methyl ester carboxylesterase</fullName>
    </submittedName>
</protein>
<evidence type="ECO:0000313" key="2">
    <source>
        <dbReference type="EMBL" id="MBP2452703.1"/>
    </source>
</evidence>
<name>A0ABS4ZT89_9MYCO</name>
<dbReference type="SUPFAM" id="SSF53474">
    <property type="entry name" value="alpha/beta-Hydrolases"/>
    <property type="match status" value="1"/>
</dbReference>
<dbReference type="RefSeq" id="WP_209916975.1">
    <property type="nucleotide sequence ID" value="NZ_JAGIOP010000002.1"/>
</dbReference>
<keyword evidence="3" id="KW-1185">Reference proteome</keyword>
<dbReference type="InterPro" id="IPR050228">
    <property type="entry name" value="Carboxylesterase_BioH"/>
</dbReference>
<organism evidence="2 3">
    <name type="scientific">Mycolicibacterium lutetiense</name>
    <dbReference type="NCBI Taxonomy" id="1641992"/>
    <lineage>
        <taxon>Bacteria</taxon>
        <taxon>Bacillati</taxon>
        <taxon>Actinomycetota</taxon>
        <taxon>Actinomycetes</taxon>
        <taxon>Mycobacteriales</taxon>
        <taxon>Mycobacteriaceae</taxon>
        <taxon>Mycolicibacterium</taxon>
    </lineage>
</organism>
<dbReference type="Proteomes" id="UP000694460">
    <property type="component" value="Unassembled WGS sequence"/>
</dbReference>
<gene>
    <name evidence="2" type="ORF">JOF57_002616</name>
</gene>
<dbReference type="PANTHER" id="PTHR43194">
    <property type="entry name" value="HYDROLASE ALPHA/BETA FOLD FAMILY"/>
    <property type="match status" value="1"/>
</dbReference>
<dbReference type="InterPro" id="IPR029058">
    <property type="entry name" value="AB_hydrolase_fold"/>
</dbReference>
<dbReference type="InterPro" id="IPR000073">
    <property type="entry name" value="AB_hydrolase_1"/>
</dbReference>
<dbReference type="EMBL" id="JAGIOP010000002">
    <property type="protein sequence ID" value="MBP2452703.1"/>
    <property type="molecule type" value="Genomic_DNA"/>
</dbReference>
<reference evidence="2 3" key="1">
    <citation type="submission" date="2021-03" db="EMBL/GenBank/DDBJ databases">
        <title>Sequencing the genomes of 1000 actinobacteria strains.</title>
        <authorList>
            <person name="Klenk H.-P."/>
        </authorList>
    </citation>
    <scope>NUCLEOTIDE SEQUENCE [LARGE SCALE GENOMIC DNA]</scope>
    <source>
        <strain evidence="2 3">DSM 46713</strain>
    </source>
</reference>
<evidence type="ECO:0000313" key="3">
    <source>
        <dbReference type="Proteomes" id="UP000694460"/>
    </source>
</evidence>
<accession>A0ABS4ZT89</accession>
<dbReference type="Gene3D" id="3.40.50.1820">
    <property type="entry name" value="alpha/beta hydrolase"/>
    <property type="match status" value="1"/>
</dbReference>